<reference evidence="7 8" key="1">
    <citation type="submission" date="2021-12" db="EMBL/GenBank/DDBJ databases">
        <title>Genome seq of p7.</title>
        <authorList>
            <person name="Seo T."/>
        </authorList>
    </citation>
    <scope>NUCLEOTIDE SEQUENCE [LARGE SCALE GENOMIC DNA]</scope>
    <source>
        <strain evidence="7 8">P7</strain>
    </source>
</reference>
<dbReference type="InterPro" id="IPR051795">
    <property type="entry name" value="Glycosyl_Hydrlase_43"/>
</dbReference>
<protein>
    <submittedName>
        <fullName evidence="7">Glycoside hydrolase family 43 protein</fullName>
    </submittedName>
</protein>
<dbReference type="GO" id="GO:0016787">
    <property type="term" value="F:hydrolase activity"/>
    <property type="evidence" value="ECO:0007669"/>
    <property type="project" value="UniProtKB-KW"/>
</dbReference>
<dbReference type="EMBL" id="JAJTWT010000001">
    <property type="protein sequence ID" value="MCE4536346.1"/>
    <property type="molecule type" value="Genomic_DNA"/>
</dbReference>
<dbReference type="InterPro" id="IPR041542">
    <property type="entry name" value="GH43_C2"/>
</dbReference>
<dbReference type="PANTHER" id="PTHR42812">
    <property type="entry name" value="BETA-XYLOSIDASE"/>
    <property type="match status" value="1"/>
</dbReference>
<dbReference type="InterPro" id="IPR023296">
    <property type="entry name" value="Glyco_hydro_beta-prop_sf"/>
</dbReference>
<dbReference type="InterPro" id="IPR013320">
    <property type="entry name" value="ConA-like_dom_sf"/>
</dbReference>
<dbReference type="InterPro" id="IPR006710">
    <property type="entry name" value="Glyco_hydro_43"/>
</dbReference>
<organism evidence="7 8">
    <name type="scientific">Pelomonas caseinilytica</name>
    <dbReference type="NCBI Taxonomy" id="2906763"/>
    <lineage>
        <taxon>Bacteria</taxon>
        <taxon>Pseudomonadati</taxon>
        <taxon>Pseudomonadota</taxon>
        <taxon>Betaproteobacteria</taxon>
        <taxon>Burkholderiales</taxon>
        <taxon>Sphaerotilaceae</taxon>
        <taxon>Roseateles</taxon>
    </lineage>
</organism>
<dbReference type="CDD" id="cd09000">
    <property type="entry name" value="GH43_SXA-like"/>
    <property type="match status" value="1"/>
</dbReference>
<evidence type="ECO:0000313" key="8">
    <source>
        <dbReference type="Proteomes" id="UP001201463"/>
    </source>
</evidence>
<dbReference type="SUPFAM" id="SSF75005">
    <property type="entry name" value="Arabinanase/levansucrase/invertase"/>
    <property type="match status" value="1"/>
</dbReference>
<evidence type="ECO:0000256" key="4">
    <source>
        <dbReference type="RuleBase" id="RU361187"/>
    </source>
</evidence>
<dbReference type="RefSeq" id="WP_233389703.1">
    <property type="nucleotide sequence ID" value="NZ_JAJTWT010000001.1"/>
</dbReference>
<feature type="domain" description="Beta-xylosidase C-terminal Concanavalin A-like" evidence="6">
    <location>
        <begin position="346"/>
        <end position="551"/>
    </location>
</feature>
<evidence type="ECO:0000259" key="6">
    <source>
        <dbReference type="Pfam" id="PF17851"/>
    </source>
</evidence>
<feature type="region of interest" description="Disordered" evidence="5">
    <location>
        <begin position="319"/>
        <end position="348"/>
    </location>
</feature>
<accession>A0ABS8XD18</accession>
<evidence type="ECO:0000256" key="2">
    <source>
        <dbReference type="ARBA" id="ARBA00022801"/>
    </source>
</evidence>
<dbReference type="SUPFAM" id="SSF49899">
    <property type="entry name" value="Concanavalin A-like lectins/glucanases"/>
    <property type="match status" value="1"/>
</dbReference>
<proteinExistence type="inferred from homology"/>
<gene>
    <name evidence="7" type="ORF">LXT12_03640</name>
</gene>
<keyword evidence="8" id="KW-1185">Reference proteome</keyword>
<dbReference type="PANTHER" id="PTHR42812:SF12">
    <property type="entry name" value="BETA-XYLOSIDASE-RELATED"/>
    <property type="match status" value="1"/>
</dbReference>
<evidence type="ECO:0000256" key="1">
    <source>
        <dbReference type="ARBA" id="ARBA00009865"/>
    </source>
</evidence>
<dbReference type="Gene3D" id="2.60.120.200">
    <property type="match status" value="1"/>
</dbReference>
<dbReference type="Proteomes" id="UP001201463">
    <property type="component" value="Unassembled WGS sequence"/>
</dbReference>
<evidence type="ECO:0000313" key="7">
    <source>
        <dbReference type="EMBL" id="MCE4536346.1"/>
    </source>
</evidence>
<keyword evidence="2 4" id="KW-0378">Hydrolase</keyword>
<keyword evidence="3 4" id="KW-0326">Glycosidase</keyword>
<evidence type="ECO:0000256" key="3">
    <source>
        <dbReference type="ARBA" id="ARBA00023295"/>
    </source>
</evidence>
<evidence type="ECO:0000256" key="5">
    <source>
        <dbReference type="SAM" id="MobiDB-lite"/>
    </source>
</evidence>
<comment type="similarity">
    <text evidence="1 4">Belongs to the glycosyl hydrolase 43 family.</text>
</comment>
<comment type="caution">
    <text evidence="7">The sequence shown here is derived from an EMBL/GenBank/DDBJ whole genome shotgun (WGS) entry which is preliminary data.</text>
</comment>
<dbReference type="Pfam" id="PF17851">
    <property type="entry name" value="GH43_C2"/>
    <property type="match status" value="1"/>
</dbReference>
<dbReference type="Gene3D" id="2.115.10.20">
    <property type="entry name" value="Glycosyl hydrolase domain, family 43"/>
    <property type="match status" value="1"/>
</dbReference>
<dbReference type="Pfam" id="PF04616">
    <property type="entry name" value="Glyco_hydro_43"/>
    <property type="match status" value="1"/>
</dbReference>
<name>A0ABS8XD18_9BURK</name>
<sequence>MIANPILPGFHPDPSICRVPGADGDDYYIATSTFEWWPGVRIHHSRDLVNWRHHSYAVTRTSQLDLTGHPDSAGVWAPCLSYAAGRFWLIYSDVRSILGAFKDVHNYLVTAPSIDGPWSEPIYLNSSGFDPSLFHDDDGRGTGKTWLVNQQWTHAPGKHHFNGILLQQYDAEARRLTGPVKNIYAGTPLGVVEGPHLYRRNGWYYLLTAEGGTFYEHAVTLARSRAIDGPYETLPGNPLLTSWGKRTDGLQRAGHASLVETAGGEWFMAHLCGRPLEWTGPNAAANDPAAGYAGLHCPLGRETALQRIRWREDDWPEVVGGHGQQPSLQVEAPRLPPHPFPAEPARDDFDATSFSGHLNALRRPFDESWVSLTERPGHLRLKGRESLMSSFDQSLVARRQQHFHCRAETRVDFEPEHYQQMAGLVAYYNTRNHAYLHVTRDPDSGERVVALHVNRDGAYSANGAAVALAAGPVDLAVEFSHDSYRFFHRQGGQAWQPLGEPLDTAMLSDEFATRFINGFANSFGFTGNFIGLACQDLSGTRRHADFDHFTYLAK</sequence>